<keyword evidence="2" id="KW-0804">Transcription</keyword>
<dbReference type="InterPro" id="IPR009057">
    <property type="entry name" value="Homeodomain-like_sf"/>
</dbReference>
<dbReference type="InterPro" id="IPR018060">
    <property type="entry name" value="HTH_AraC"/>
</dbReference>
<dbReference type="Gene3D" id="3.40.50.880">
    <property type="match status" value="1"/>
</dbReference>
<dbReference type="SMART" id="SM00342">
    <property type="entry name" value="HTH_ARAC"/>
    <property type="match status" value="1"/>
</dbReference>
<dbReference type="RefSeq" id="WP_055682103.1">
    <property type="nucleotide sequence ID" value="NZ_CXPG01000014.1"/>
</dbReference>
<evidence type="ECO:0000313" key="5">
    <source>
        <dbReference type="EMBL" id="CTQ32666.1"/>
    </source>
</evidence>
<accession>A0A0M6XND6</accession>
<dbReference type="Pfam" id="PF12833">
    <property type="entry name" value="HTH_18"/>
    <property type="match status" value="1"/>
</dbReference>
<dbReference type="InterPro" id="IPR002818">
    <property type="entry name" value="DJ-1/PfpI"/>
</dbReference>
<dbReference type="SUPFAM" id="SSF46689">
    <property type="entry name" value="Homeodomain-like"/>
    <property type="match status" value="2"/>
</dbReference>
<name>A0A0M6XND6_9RHOB</name>
<protein>
    <submittedName>
        <fullName evidence="5">Carnitine catabolism transcriptional activator</fullName>
    </submittedName>
</protein>
<evidence type="ECO:0000256" key="3">
    <source>
        <dbReference type="SAM" id="MobiDB-lite"/>
    </source>
</evidence>
<reference evidence="5 6" key="1">
    <citation type="submission" date="2015-07" db="EMBL/GenBank/DDBJ databases">
        <authorList>
            <person name="Noorani M."/>
        </authorList>
    </citation>
    <scope>NUCLEOTIDE SEQUENCE [LARGE SCALE GENOMIC DNA]</scope>
    <source>
        <strain evidence="5 6">CECT 5088</strain>
    </source>
</reference>
<dbReference type="PROSITE" id="PS01124">
    <property type="entry name" value="HTH_ARAC_FAMILY_2"/>
    <property type="match status" value="1"/>
</dbReference>
<evidence type="ECO:0000256" key="2">
    <source>
        <dbReference type="ARBA" id="ARBA00023163"/>
    </source>
</evidence>
<feature type="region of interest" description="Disordered" evidence="3">
    <location>
        <begin position="308"/>
        <end position="327"/>
    </location>
</feature>
<evidence type="ECO:0000256" key="1">
    <source>
        <dbReference type="ARBA" id="ARBA00023015"/>
    </source>
</evidence>
<dbReference type="STRING" id="282197.SAMN04488517_101601"/>
<dbReference type="InterPro" id="IPR052158">
    <property type="entry name" value="INH-QAR"/>
</dbReference>
<dbReference type="Pfam" id="PF01965">
    <property type="entry name" value="DJ-1_PfpI"/>
    <property type="match status" value="1"/>
</dbReference>
<sequence length="327" mass="35363">MGRIPPTSPFTAAFLLFDGFSNMVLSHAMEPLRAAAAIAGTDAFDWWTCTLDGGVATSSSGLRVAVDGALADLPDRTDLLAIVAGYDFDALAGPDLLAQLRQVSGRVARIMGCDTGAWVLAEAGMLSGRRATIHWHETDRFAETFPDIDVLTRDFVVEGDHITTGSAEGTLAVMLELVAARTDAHVQQEVERLFGPWRTDETSMGLLLPARLRTVLRHIDVKIEDRLTVAGLARDHGLSRRALERMFHDGLGTSPAAYVRWQRLLRADRLARDSQLSVQEIAVRCGFSSAPVLGRAFRQAFGTSIRARRAGARPDDGAAQSTDPAGK</sequence>
<dbReference type="AlphaFoldDB" id="A0A0M6XND6"/>
<dbReference type="SUPFAM" id="SSF52317">
    <property type="entry name" value="Class I glutamine amidotransferase-like"/>
    <property type="match status" value="1"/>
</dbReference>
<dbReference type="GO" id="GO:0043565">
    <property type="term" value="F:sequence-specific DNA binding"/>
    <property type="evidence" value="ECO:0007669"/>
    <property type="project" value="InterPro"/>
</dbReference>
<dbReference type="PANTHER" id="PTHR43130">
    <property type="entry name" value="ARAC-FAMILY TRANSCRIPTIONAL REGULATOR"/>
    <property type="match status" value="1"/>
</dbReference>
<dbReference type="Gene3D" id="1.10.10.60">
    <property type="entry name" value="Homeodomain-like"/>
    <property type="match status" value="1"/>
</dbReference>
<gene>
    <name evidence="5" type="primary">cdhR_1</name>
    <name evidence="5" type="ORF">JAN5088_01438</name>
</gene>
<dbReference type="OrthoDB" id="9793400at2"/>
<dbReference type="Proteomes" id="UP000048908">
    <property type="component" value="Unassembled WGS sequence"/>
</dbReference>
<keyword evidence="6" id="KW-1185">Reference proteome</keyword>
<dbReference type="CDD" id="cd03136">
    <property type="entry name" value="GATase1_AraC_ArgR_like"/>
    <property type="match status" value="1"/>
</dbReference>
<proteinExistence type="predicted"/>
<dbReference type="PANTHER" id="PTHR43130:SF3">
    <property type="entry name" value="HTH-TYPE TRANSCRIPTIONAL REGULATOR RV1931C"/>
    <property type="match status" value="1"/>
</dbReference>
<feature type="domain" description="HTH araC/xylS-type" evidence="4">
    <location>
        <begin position="213"/>
        <end position="311"/>
    </location>
</feature>
<organism evidence="5 6">
    <name type="scientific">Jannaschia rubra</name>
    <dbReference type="NCBI Taxonomy" id="282197"/>
    <lineage>
        <taxon>Bacteria</taxon>
        <taxon>Pseudomonadati</taxon>
        <taxon>Pseudomonadota</taxon>
        <taxon>Alphaproteobacteria</taxon>
        <taxon>Rhodobacterales</taxon>
        <taxon>Roseobacteraceae</taxon>
        <taxon>Jannaschia</taxon>
    </lineage>
</organism>
<dbReference type="EMBL" id="CXPG01000014">
    <property type="protein sequence ID" value="CTQ32666.1"/>
    <property type="molecule type" value="Genomic_DNA"/>
</dbReference>
<keyword evidence="1" id="KW-0805">Transcription regulation</keyword>
<evidence type="ECO:0000259" key="4">
    <source>
        <dbReference type="PROSITE" id="PS01124"/>
    </source>
</evidence>
<evidence type="ECO:0000313" key="6">
    <source>
        <dbReference type="Proteomes" id="UP000048908"/>
    </source>
</evidence>
<dbReference type="InterPro" id="IPR029062">
    <property type="entry name" value="Class_I_gatase-like"/>
</dbReference>
<dbReference type="GO" id="GO:0003700">
    <property type="term" value="F:DNA-binding transcription factor activity"/>
    <property type="evidence" value="ECO:0007669"/>
    <property type="project" value="InterPro"/>
</dbReference>